<dbReference type="EMBL" id="JANJQO010000665">
    <property type="protein sequence ID" value="KAJ2975768.1"/>
    <property type="molecule type" value="Genomic_DNA"/>
</dbReference>
<organism evidence="1 2">
    <name type="scientific">Zarea fungicola</name>
    <dbReference type="NCBI Taxonomy" id="93591"/>
    <lineage>
        <taxon>Eukaryota</taxon>
        <taxon>Fungi</taxon>
        <taxon>Dikarya</taxon>
        <taxon>Ascomycota</taxon>
        <taxon>Pezizomycotina</taxon>
        <taxon>Sordariomycetes</taxon>
        <taxon>Hypocreomycetidae</taxon>
        <taxon>Hypocreales</taxon>
        <taxon>Cordycipitaceae</taxon>
        <taxon>Zarea</taxon>
    </lineage>
</organism>
<protein>
    <submittedName>
        <fullName evidence="1">Uncharacterized protein</fullName>
    </submittedName>
</protein>
<name>A0ACC1NBD3_9HYPO</name>
<keyword evidence="2" id="KW-1185">Reference proteome</keyword>
<evidence type="ECO:0000313" key="2">
    <source>
        <dbReference type="Proteomes" id="UP001143910"/>
    </source>
</evidence>
<gene>
    <name evidence="1" type="ORF">NQ176_g5332</name>
</gene>
<sequence>MGLSTTFGVSVYSVAIDDISRHFKVSSEAANVPLTLYIIGQAIGPMIAAPLSERYGRKAVLLIPVFFSLLFTMGAGLAPNLAALCILRFLSGATGSPALSVGNVITTEVLAPAHRSVGIAVMNISPFLGTALGPILGGYAVQAMGWRWSQWLMIFIALPVWLAVLPMSETYKKAILARQQAKSKSENPVLTADVTWAQQLGKTFVITLGRPLKMLFTEPIVMAFAVYVAFNFSVLFSFLGAFPVVFQGVYGFNLGESGLAFLGIAVGVFVELPIYLYLDRITYQRKLSLLTKANGTTKIAPEARLYPALLGSVLIPVGLFMFGWLSRPSIHWIAPVIATSLFAIGNLLVFACCMLYLVDAYGPLYGASAVGANGLPRYIVGGVAPLYTTQLYARLGVHWASSLLGFIAVALAPVPWPRTLGGSVAAGATKDG</sequence>
<dbReference type="Proteomes" id="UP001143910">
    <property type="component" value="Unassembled WGS sequence"/>
</dbReference>
<proteinExistence type="predicted"/>
<comment type="caution">
    <text evidence="1">The sequence shown here is derived from an EMBL/GenBank/DDBJ whole genome shotgun (WGS) entry which is preliminary data.</text>
</comment>
<reference evidence="1" key="1">
    <citation type="submission" date="2022-08" db="EMBL/GenBank/DDBJ databases">
        <title>Genome Sequence of Lecanicillium fungicola.</title>
        <authorList>
            <person name="Buettner E."/>
        </authorList>
    </citation>
    <scope>NUCLEOTIDE SEQUENCE</scope>
    <source>
        <strain evidence="1">Babe33</strain>
    </source>
</reference>
<accession>A0ACC1NBD3</accession>
<evidence type="ECO:0000313" key="1">
    <source>
        <dbReference type="EMBL" id="KAJ2975768.1"/>
    </source>
</evidence>